<dbReference type="Proteomes" id="UP000012227">
    <property type="component" value="Unassembled WGS sequence"/>
</dbReference>
<protein>
    <submittedName>
        <fullName evidence="1">Uncharacterized protein</fullName>
    </submittedName>
</protein>
<comment type="caution">
    <text evidence="1">The sequence shown here is derived from an EMBL/GenBank/DDBJ whole genome shotgun (WGS) entry which is preliminary data.</text>
</comment>
<accession>N1W5E6</accession>
<sequence>MGTMLVALNANTSSSCANRDHCKMFVSNSYAVLNAKISGLDSQCFQWESP</sequence>
<organism evidence="1 2">
    <name type="scientific">Leptospira vanthielii serovar Holland str. Waz Holland = ATCC 700522</name>
    <dbReference type="NCBI Taxonomy" id="1218591"/>
    <lineage>
        <taxon>Bacteria</taxon>
        <taxon>Pseudomonadati</taxon>
        <taxon>Spirochaetota</taxon>
        <taxon>Spirochaetia</taxon>
        <taxon>Leptospirales</taxon>
        <taxon>Leptospiraceae</taxon>
        <taxon>Leptospira</taxon>
    </lineage>
</organism>
<evidence type="ECO:0000313" key="1">
    <source>
        <dbReference type="EMBL" id="EMY70213.1"/>
    </source>
</evidence>
<proteinExistence type="predicted"/>
<evidence type="ECO:0000313" key="2">
    <source>
        <dbReference type="Proteomes" id="UP000012227"/>
    </source>
</evidence>
<gene>
    <name evidence="1" type="ORF">LEP1GSC199_1290</name>
</gene>
<dbReference type="EMBL" id="AOGY02000039">
    <property type="protein sequence ID" value="EMY70213.1"/>
    <property type="molecule type" value="Genomic_DNA"/>
</dbReference>
<name>N1W5E6_9LEPT</name>
<reference evidence="1 2" key="1">
    <citation type="submission" date="2013-03" db="EMBL/GenBank/DDBJ databases">
        <authorList>
            <person name="Harkins D.M."/>
            <person name="Durkin A.S."/>
            <person name="Brinkac L.M."/>
            <person name="Haft D.H."/>
            <person name="Selengut J.D."/>
            <person name="Sanka R."/>
            <person name="DePew J."/>
            <person name="Purushe J."/>
            <person name="Galloway R.L."/>
            <person name="Vinetz J.M."/>
            <person name="Sutton G.G."/>
            <person name="Nierman W.C."/>
            <person name="Fouts D.E."/>
        </authorList>
    </citation>
    <scope>NUCLEOTIDE SEQUENCE [LARGE SCALE GENOMIC DNA]</scope>
    <source>
        <strain evidence="1 2">Waz Holland</strain>
    </source>
</reference>
<dbReference type="AlphaFoldDB" id="N1W5E6"/>